<keyword evidence="3" id="KW-0808">Transferase</keyword>
<gene>
    <name evidence="3" type="ORF">DXB65_18090</name>
</gene>
<dbReference type="PANTHER" id="PTHR45947">
    <property type="entry name" value="SULFOQUINOVOSYL TRANSFERASE SQD2"/>
    <property type="match status" value="1"/>
</dbReference>
<dbReference type="Gene3D" id="3.40.50.2000">
    <property type="entry name" value="Glycogen Phosphorylase B"/>
    <property type="match status" value="2"/>
</dbReference>
<name>A0A3E5B560_9BACE</name>
<organism evidence="3 4">
    <name type="scientific">Bacteroides oleiciplenus</name>
    <dbReference type="NCBI Taxonomy" id="626931"/>
    <lineage>
        <taxon>Bacteria</taxon>
        <taxon>Pseudomonadati</taxon>
        <taxon>Bacteroidota</taxon>
        <taxon>Bacteroidia</taxon>
        <taxon>Bacteroidales</taxon>
        <taxon>Bacteroidaceae</taxon>
        <taxon>Bacteroides</taxon>
    </lineage>
</organism>
<protein>
    <submittedName>
        <fullName evidence="3">Glycosyltransferase family 1 protein</fullName>
    </submittedName>
</protein>
<dbReference type="InterPro" id="IPR028098">
    <property type="entry name" value="Glyco_trans_4-like_N"/>
</dbReference>
<evidence type="ECO:0000313" key="3">
    <source>
        <dbReference type="EMBL" id="RGN32673.1"/>
    </source>
</evidence>
<dbReference type="RefSeq" id="WP_117725086.1">
    <property type="nucleotide sequence ID" value="NZ_QSUL01000013.1"/>
</dbReference>
<dbReference type="SUPFAM" id="SSF53756">
    <property type="entry name" value="UDP-Glycosyltransferase/glycogen phosphorylase"/>
    <property type="match status" value="1"/>
</dbReference>
<evidence type="ECO:0000259" key="2">
    <source>
        <dbReference type="Pfam" id="PF13439"/>
    </source>
</evidence>
<dbReference type="PANTHER" id="PTHR45947:SF14">
    <property type="entry name" value="SLL1723 PROTEIN"/>
    <property type="match status" value="1"/>
</dbReference>
<dbReference type="Pfam" id="PF13439">
    <property type="entry name" value="Glyco_transf_4"/>
    <property type="match status" value="1"/>
</dbReference>
<dbReference type="Pfam" id="PF00534">
    <property type="entry name" value="Glycos_transf_1"/>
    <property type="match status" value="1"/>
</dbReference>
<reference evidence="3 4" key="1">
    <citation type="submission" date="2018-08" db="EMBL/GenBank/DDBJ databases">
        <title>A genome reference for cultivated species of the human gut microbiota.</title>
        <authorList>
            <person name="Zou Y."/>
            <person name="Xue W."/>
            <person name="Luo G."/>
        </authorList>
    </citation>
    <scope>NUCLEOTIDE SEQUENCE [LARGE SCALE GENOMIC DNA]</scope>
    <source>
        <strain evidence="3 4">OM05-15BH</strain>
    </source>
</reference>
<evidence type="ECO:0000259" key="1">
    <source>
        <dbReference type="Pfam" id="PF00534"/>
    </source>
</evidence>
<dbReference type="GO" id="GO:0016757">
    <property type="term" value="F:glycosyltransferase activity"/>
    <property type="evidence" value="ECO:0007669"/>
    <property type="project" value="InterPro"/>
</dbReference>
<comment type="caution">
    <text evidence="3">The sequence shown here is derived from an EMBL/GenBank/DDBJ whole genome shotgun (WGS) entry which is preliminary data.</text>
</comment>
<dbReference type="EMBL" id="QSUL01000013">
    <property type="protein sequence ID" value="RGN32673.1"/>
    <property type="molecule type" value="Genomic_DNA"/>
</dbReference>
<accession>A0A3E5B560</accession>
<dbReference type="CDD" id="cd03812">
    <property type="entry name" value="GT4_CapH-like"/>
    <property type="match status" value="1"/>
</dbReference>
<dbReference type="AlphaFoldDB" id="A0A3E5B560"/>
<evidence type="ECO:0000313" key="4">
    <source>
        <dbReference type="Proteomes" id="UP000260983"/>
    </source>
</evidence>
<sequence>MSKAIRILHVFNFFDQGGVENFVMNVYRNIDREKIQFDFAFPIHQRGYFDDEVISMGGRIFFFDSEKKSLWNYYKNLRRIIRENGPYAAIHSHVYYFSGYILFVAKLCGIKVRIAHSHETLKGREQTVIRKMYQWFMRHMIKANATHCLACSDLAGKFLFSRQVSYQVLYNGIDFQRFTYKNNEREALRQKLGFKEQKVLTNVGRFAEQKNHVFIINIFKELCSRSSNYRLILIGTGPLKNSIQELCKQYGLEDKVLFLFNIKNTEDYYSASDVFILPSLYEGMPIVSIEAQSTGLPSLLSDKITREVGVTDIVEYLSIEDNIVEWADRIETVTEQCIDRTVYVNRLLNSPFNINKTIADLIPIYTTKSE</sequence>
<dbReference type="Proteomes" id="UP000260983">
    <property type="component" value="Unassembled WGS sequence"/>
</dbReference>
<proteinExistence type="predicted"/>
<feature type="domain" description="Glycosyltransferase subfamily 4-like N-terminal" evidence="2">
    <location>
        <begin position="17"/>
        <end position="177"/>
    </location>
</feature>
<dbReference type="InterPro" id="IPR050194">
    <property type="entry name" value="Glycosyltransferase_grp1"/>
</dbReference>
<dbReference type="InterPro" id="IPR001296">
    <property type="entry name" value="Glyco_trans_1"/>
</dbReference>
<feature type="domain" description="Glycosyl transferase family 1" evidence="1">
    <location>
        <begin position="185"/>
        <end position="335"/>
    </location>
</feature>